<dbReference type="Proteomes" id="UP000694844">
    <property type="component" value="Chromosome 4"/>
</dbReference>
<dbReference type="PROSITE" id="PS50225">
    <property type="entry name" value="SOCS"/>
    <property type="match status" value="1"/>
</dbReference>
<organism evidence="2 3">
    <name type="scientific">Crassostrea virginica</name>
    <name type="common">Eastern oyster</name>
    <dbReference type="NCBI Taxonomy" id="6565"/>
    <lineage>
        <taxon>Eukaryota</taxon>
        <taxon>Metazoa</taxon>
        <taxon>Spiralia</taxon>
        <taxon>Lophotrochozoa</taxon>
        <taxon>Mollusca</taxon>
        <taxon>Bivalvia</taxon>
        <taxon>Autobranchia</taxon>
        <taxon>Pteriomorphia</taxon>
        <taxon>Ostreida</taxon>
        <taxon>Ostreoidea</taxon>
        <taxon>Ostreidae</taxon>
        <taxon>Crassostrea</taxon>
    </lineage>
</organism>
<keyword evidence="2" id="KW-1185">Reference proteome</keyword>
<dbReference type="InterPro" id="IPR001496">
    <property type="entry name" value="SOCS_box"/>
</dbReference>
<dbReference type="SUPFAM" id="SSF48403">
    <property type="entry name" value="Ankyrin repeat"/>
    <property type="match status" value="1"/>
</dbReference>
<dbReference type="KEGG" id="cvn:111130222"/>
<evidence type="ECO:0000313" key="2">
    <source>
        <dbReference type="Proteomes" id="UP000694844"/>
    </source>
</evidence>
<feature type="domain" description="SOCS box" evidence="1">
    <location>
        <begin position="284"/>
        <end position="340"/>
    </location>
</feature>
<accession>A0A8B8DYQ5</accession>
<dbReference type="RefSeq" id="XP_022332713.1">
    <property type="nucleotide sequence ID" value="XM_022477005.1"/>
</dbReference>
<name>A0A8B8DYQ5_CRAVI</name>
<gene>
    <name evidence="3" type="primary">LOC111130222</name>
</gene>
<dbReference type="OrthoDB" id="194358at2759"/>
<dbReference type="GeneID" id="111130222"/>
<dbReference type="InterPro" id="IPR002110">
    <property type="entry name" value="Ankyrin_rpt"/>
</dbReference>
<evidence type="ECO:0000313" key="3">
    <source>
        <dbReference type="RefSeq" id="XP_022332713.1"/>
    </source>
</evidence>
<dbReference type="CDD" id="cd03587">
    <property type="entry name" value="SOCS"/>
    <property type="match status" value="1"/>
</dbReference>
<sequence>MDWSMGNHNAKGHSLWPTHCMPNLTEPRLVDEEDPSGDNSSQSPDILILDNLITNNDFEELEKFVNQTKVDVNVELNEKKETPLIIAVKLSHIECVRVLLDRSVCSKNCLNVNNCSAFDMALITAFDNRREPRHSVCWGILRLLMEANAEPVCKDAMMYTVRTAFKFQDDQFLQRLITTVQECSNSILFHELFLNILHRHQPIYVDPLDPILINMSDFSLKLLRWAPACDLEFIIHSLFYYLECYWKSRRKKLRTFYKLIVYTIAAGWVWHAANVYHISRSCPHLAKWLVQVMKTPFSLAHLSRASFRQHIVCPLPEAIEGLPYPIPQSLKRYLLMEDMDDLCSLDNLNLNDVFF</sequence>
<dbReference type="Pfam" id="PF12796">
    <property type="entry name" value="Ank_2"/>
    <property type="match status" value="1"/>
</dbReference>
<protein>
    <submittedName>
        <fullName evidence="3">Uncharacterized protein LOC111130222</fullName>
    </submittedName>
</protein>
<dbReference type="Gene3D" id="1.25.40.20">
    <property type="entry name" value="Ankyrin repeat-containing domain"/>
    <property type="match status" value="1"/>
</dbReference>
<dbReference type="Pfam" id="PF07525">
    <property type="entry name" value="SOCS_box"/>
    <property type="match status" value="1"/>
</dbReference>
<dbReference type="AlphaFoldDB" id="A0A8B8DYQ5"/>
<evidence type="ECO:0000259" key="1">
    <source>
        <dbReference type="PROSITE" id="PS50225"/>
    </source>
</evidence>
<dbReference type="InterPro" id="IPR036770">
    <property type="entry name" value="Ankyrin_rpt-contain_sf"/>
</dbReference>
<reference evidence="3" key="1">
    <citation type="submission" date="2025-08" db="UniProtKB">
        <authorList>
            <consortium name="RefSeq"/>
        </authorList>
    </citation>
    <scope>IDENTIFICATION</scope>
    <source>
        <tissue evidence="3">Whole sample</tissue>
    </source>
</reference>
<proteinExistence type="predicted"/>